<evidence type="ECO:0000256" key="20">
    <source>
        <dbReference type="PIRNR" id="PIRNR000848"/>
    </source>
</evidence>
<dbReference type="GO" id="GO:0005741">
    <property type="term" value="C:mitochondrial outer membrane"/>
    <property type="evidence" value="ECO:0007669"/>
    <property type="project" value="EnsemblFungi"/>
</dbReference>
<dbReference type="EMBL" id="HE806321">
    <property type="protein sequence ID" value="CCH61708.1"/>
    <property type="molecule type" value="Genomic_DNA"/>
</dbReference>
<evidence type="ECO:0000256" key="2">
    <source>
        <dbReference type="ARBA" id="ARBA00001946"/>
    </source>
</evidence>
<organism evidence="23 24">
    <name type="scientific">Henningerozyma blattae (strain ATCC 34711 / CBS 6284 / DSM 70876 / NBRC 10599 / NRRL Y-10934 / UCD 77-7)</name>
    <name type="common">Yeast</name>
    <name type="synonym">Tetrapisispora blattae</name>
    <dbReference type="NCBI Taxonomy" id="1071380"/>
    <lineage>
        <taxon>Eukaryota</taxon>
        <taxon>Fungi</taxon>
        <taxon>Dikarya</taxon>
        <taxon>Ascomycota</taxon>
        <taxon>Saccharomycotina</taxon>
        <taxon>Saccharomycetes</taxon>
        <taxon>Saccharomycetales</taxon>
        <taxon>Saccharomycetaceae</taxon>
        <taxon>Henningerozyma</taxon>
    </lineage>
</organism>
<evidence type="ECO:0000256" key="9">
    <source>
        <dbReference type="ARBA" id="ARBA00022723"/>
    </source>
</evidence>
<evidence type="ECO:0000256" key="1">
    <source>
        <dbReference type="ARBA" id="ARBA00001936"/>
    </source>
</evidence>
<keyword evidence="10" id="KW-0256">Endoplasmic reticulum</keyword>
<evidence type="ECO:0000256" key="7">
    <source>
        <dbReference type="ARBA" id="ARBA00022679"/>
    </source>
</evidence>
<feature type="transmembrane region" description="Helical" evidence="22">
    <location>
        <begin position="90"/>
        <end position="113"/>
    </location>
</feature>
<keyword evidence="6 20" id="KW-0444">Lipid biosynthesis</keyword>
<evidence type="ECO:0000256" key="19">
    <source>
        <dbReference type="ARBA" id="ARBA00070582"/>
    </source>
</evidence>
<comment type="cofactor">
    <cofactor evidence="1">
        <name>Mn(2+)</name>
        <dbReference type="ChEBI" id="CHEBI:29035"/>
    </cofactor>
</comment>
<dbReference type="GO" id="GO:0003881">
    <property type="term" value="F:CDP-diacylglycerol-inositol 3-phosphatidyltransferase activity"/>
    <property type="evidence" value="ECO:0007669"/>
    <property type="project" value="UniProtKB-UniRule"/>
</dbReference>
<dbReference type="GO" id="GO:0005794">
    <property type="term" value="C:Golgi apparatus"/>
    <property type="evidence" value="ECO:0007669"/>
    <property type="project" value="EnsemblFungi"/>
</dbReference>
<proteinExistence type="inferred from homology"/>
<comment type="cofactor">
    <cofactor evidence="2">
        <name>Mg(2+)</name>
        <dbReference type="ChEBI" id="CHEBI:18420"/>
    </cofactor>
</comment>
<evidence type="ECO:0000256" key="17">
    <source>
        <dbReference type="ARBA" id="ARBA00023264"/>
    </source>
</evidence>
<dbReference type="eggNOG" id="KOG3240">
    <property type="taxonomic scope" value="Eukaryota"/>
</dbReference>
<dbReference type="GO" id="GO:0005789">
    <property type="term" value="C:endoplasmic reticulum membrane"/>
    <property type="evidence" value="ECO:0007669"/>
    <property type="project" value="UniProtKB-SubCell"/>
</dbReference>
<feature type="transmembrane region" description="Helical" evidence="22">
    <location>
        <begin position="153"/>
        <end position="170"/>
    </location>
</feature>
<dbReference type="PIRSF" id="PIRSF000848">
    <property type="entry name" value="CDP_diag_ino_3_P"/>
    <property type="match status" value="1"/>
</dbReference>
<feature type="transmembrane region" description="Helical" evidence="22">
    <location>
        <begin position="32"/>
        <end position="53"/>
    </location>
</feature>
<dbReference type="AlphaFoldDB" id="I2H5Q6"/>
<dbReference type="GO" id="GO:0046872">
    <property type="term" value="F:metal ion binding"/>
    <property type="evidence" value="ECO:0007669"/>
    <property type="project" value="UniProtKB-KW"/>
</dbReference>
<dbReference type="InterPro" id="IPR048254">
    <property type="entry name" value="CDP_ALCOHOL_P_TRANSF_CS"/>
</dbReference>
<dbReference type="STRING" id="1071380.I2H5Q6"/>
<dbReference type="KEGG" id="tbl:TBLA_0F01660"/>
<evidence type="ECO:0000256" key="16">
    <source>
        <dbReference type="ARBA" id="ARBA00023211"/>
    </source>
</evidence>
<keyword evidence="16" id="KW-0464">Manganese</keyword>
<evidence type="ECO:0000256" key="15">
    <source>
        <dbReference type="ARBA" id="ARBA00023209"/>
    </source>
</evidence>
<keyword evidence="7 20" id="KW-0808">Transferase</keyword>
<gene>
    <name evidence="23" type="primary">TBLA0F01660</name>
    <name evidence="23" type="ORF">TBLA_0F01660</name>
</gene>
<dbReference type="OrthoDB" id="10251079at2759"/>
<keyword evidence="17 20" id="KW-1208">Phospholipid metabolism</keyword>
<dbReference type="RefSeq" id="XP_004181227.1">
    <property type="nucleotide sequence ID" value="XM_004181179.1"/>
</dbReference>
<keyword evidence="8 22" id="KW-0812">Transmembrane</keyword>
<dbReference type="InterPro" id="IPR000462">
    <property type="entry name" value="CDP-OH_P_trans"/>
</dbReference>
<evidence type="ECO:0000313" key="24">
    <source>
        <dbReference type="Proteomes" id="UP000002866"/>
    </source>
</evidence>
<accession>I2H5Q6</accession>
<evidence type="ECO:0000256" key="4">
    <source>
        <dbReference type="ARBA" id="ARBA00010441"/>
    </source>
</evidence>
<dbReference type="Gene3D" id="1.20.120.1760">
    <property type="match status" value="1"/>
</dbReference>
<evidence type="ECO:0000256" key="5">
    <source>
        <dbReference type="ARBA" id="ARBA00013212"/>
    </source>
</evidence>
<dbReference type="PROSITE" id="PS00379">
    <property type="entry name" value="CDP_ALCOHOL_P_TRANSF"/>
    <property type="match status" value="1"/>
</dbReference>
<dbReference type="InterPro" id="IPR014387">
    <property type="entry name" value="CDP_diag_ino_3_P_euk"/>
</dbReference>
<keyword evidence="12 22" id="KW-1133">Transmembrane helix</keyword>
<comment type="similarity">
    <text evidence="4 20 21">Belongs to the CDP-alcohol phosphatidyltransferase class-I family.</text>
</comment>
<dbReference type="PANTHER" id="PTHR15362">
    <property type="entry name" value="PHOSPHATIDYLINOSITOL SYNTHASE"/>
    <property type="match status" value="1"/>
</dbReference>
<evidence type="ECO:0000256" key="3">
    <source>
        <dbReference type="ARBA" id="ARBA00004477"/>
    </source>
</evidence>
<dbReference type="GO" id="GO:0006661">
    <property type="term" value="P:phosphatidylinositol biosynthetic process"/>
    <property type="evidence" value="ECO:0007669"/>
    <property type="project" value="EnsemblFungi"/>
</dbReference>
<dbReference type="OMA" id="AQTYSEN"/>
<comment type="subcellular location">
    <subcellularLocation>
        <location evidence="3">Endoplasmic reticulum membrane</location>
        <topology evidence="3">Multi-pass membrane protein</topology>
    </subcellularLocation>
</comment>
<keyword evidence="13 20" id="KW-0443">Lipid metabolism</keyword>
<dbReference type="HOGENOM" id="CLU_067602_0_0_1"/>
<name>I2H5Q6_HENB6</name>
<dbReference type="FunCoup" id="I2H5Q6">
    <property type="interactions" value="678"/>
</dbReference>
<dbReference type="InterPro" id="IPR043130">
    <property type="entry name" value="CDP-OH_PTrfase_TM_dom"/>
</dbReference>
<keyword evidence="15 20" id="KW-0594">Phospholipid biosynthesis</keyword>
<dbReference type="FunFam" id="1.20.120.1760:FF:000021">
    <property type="entry name" value="CDP-diacylglycerol--inositol 3-phosphatidyltransferase"/>
    <property type="match status" value="1"/>
</dbReference>
<evidence type="ECO:0000256" key="6">
    <source>
        <dbReference type="ARBA" id="ARBA00022516"/>
    </source>
</evidence>
<evidence type="ECO:0000313" key="23">
    <source>
        <dbReference type="EMBL" id="CCH61708.1"/>
    </source>
</evidence>
<dbReference type="PANTHER" id="PTHR15362:SF4">
    <property type="entry name" value="CDP-DIACYLGLYCEROL--INOSITOL 3-PHOSPHATIDYLTRANSFERASE"/>
    <property type="match status" value="1"/>
</dbReference>
<comment type="catalytic activity">
    <reaction evidence="18 20">
        <text>a CDP-1,2-diacyl-sn-glycerol + myo-inositol = a 1,2-diacyl-sn-glycero-3-phospho-(1D-myo-inositol) + CMP + H(+)</text>
        <dbReference type="Rhea" id="RHEA:11580"/>
        <dbReference type="ChEBI" id="CHEBI:15378"/>
        <dbReference type="ChEBI" id="CHEBI:17268"/>
        <dbReference type="ChEBI" id="CHEBI:57880"/>
        <dbReference type="ChEBI" id="CHEBI:58332"/>
        <dbReference type="ChEBI" id="CHEBI:60377"/>
        <dbReference type="EC" id="2.7.8.11"/>
    </reaction>
</comment>
<protein>
    <recommendedName>
        <fullName evidence="19 20">CDP-diacylglycerol--inositol 3-phosphatidyltransferase</fullName>
        <ecNumber evidence="5 20">2.7.8.11</ecNumber>
    </recommendedName>
</protein>
<reference evidence="23 24" key="1">
    <citation type="journal article" date="2011" name="Proc. Natl. Acad. Sci. U.S.A.">
        <title>Evolutionary erosion of yeast sex chromosomes by mating-type switching accidents.</title>
        <authorList>
            <person name="Gordon J.L."/>
            <person name="Armisen D."/>
            <person name="Proux-Wera E."/>
            <person name="Oheigeartaigh S.S."/>
            <person name="Byrne K.P."/>
            <person name="Wolfe K.H."/>
        </authorList>
    </citation>
    <scope>NUCLEOTIDE SEQUENCE [LARGE SCALE GENOMIC DNA]</scope>
    <source>
        <strain evidence="24">ATCC 34711 / CBS 6284 / DSM 70876 / NBRC 10599 / NRRL Y-10934 / UCD 77-7</strain>
    </source>
</reference>
<evidence type="ECO:0000256" key="10">
    <source>
        <dbReference type="ARBA" id="ARBA00022824"/>
    </source>
</evidence>
<keyword evidence="14 20" id="KW-0472">Membrane</keyword>
<evidence type="ECO:0000256" key="13">
    <source>
        <dbReference type="ARBA" id="ARBA00023098"/>
    </source>
</evidence>
<dbReference type="Pfam" id="PF01066">
    <property type="entry name" value="CDP-OH_P_transf"/>
    <property type="match status" value="1"/>
</dbReference>
<evidence type="ECO:0000256" key="22">
    <source>
        <dbReference type="SAM" id="Phobius"/>
    </source>
</evidence>
<evidence type="ECO:0000256" key="18">
    <source>
        <dbReference type="ARBA" id="ARBA00050166"/>
    </source>
</evidence>
<keyword evidence="24" id="KW-1185">Reference proteome</keyword>
<evidence type="ECO:0000256" key="14">
    <source>
        <dbReference type="ARBA" id="ARBA00023136"/>
    </source>
</evidence>
<evidence type="ECO:0000256" key="21">
    <source>
        <dbReference type="RuleBase" id="RU003750"/>
    </source>
</evidence>
<feature type="transmembrane region" description="Helical" evidence="22">
    <location>
        <begin position="176"/>
        <end position="193"/>
    </location>
</feature>
<dbReference type="EC" id="2.7.8.11" evidence="5 20"/>
<dbReference type="Proteomes" id="UP000002866">
    <property type="component" value="Chromosome 6"/>
</dbReference>
<evidence type="ECO:0000256" key="8">
    <source>
        <dbReference type="ARBA" id="ARBA00022692"/>
    </source>
</evidence>
<keyword evidence="9" id="KW-0479">Metal-binding</keyword>
<dbReference type="InParanoid" id="I2H5Q6"/>
<sequence>MSTTTNQPIKHVPITSRDILWYIPNKIGYSRVILAIISFITMPISVEITWFAYTASCLLDAVDGTMARKYNQTSRLGAVLDMVTDRSTTAGLICFLCKVWPSMCVPLQVLLGIDISSHYMHMYATLSAGENSHKNVSAESSKLLHLYYTNRKFLFIICFLHEMWYCALYLMAFRRYYTIGYVCLIISTPGFIFKQVTNIIQLIRAALILADEDAAEVNKCTNKGE</sequence>
<evidence type="ECO:0000256" key="11">
    <source>
        <dbReference type="ARBA" id="ARBA00022842"/>
    </source>
</evidence>
<evidence type="ECO:0000256" key="12">
    <source>
        <dbReference type="ARBA" id="ARBA00022989"/>
    </source>
</evidence>
<keyword evidence="11" id="KW-0460">Magnesium</keyword>
<dbReference type="GeneID" id="14496817"/>